<name>A0A7Z0E7Z5_9MICC</name>
<dbReference type="GO" id="GO:0006629">
    <property type="term" value="P:lipid metabolic process"/>
    <property type="evidence" value="ECO:0007669"/>
    <property type="project" value="InterPro"/>
</dbReference>
<sequence>MPELVRNRDFAGALGVAPPVSRMATPVHCTSPAEPEDLLASARRDGARAKIFAHRGASGLFAENTRAAYQRAIEEGADGLEIDLHLTADGELVCFHDATVDRTSNGTGAVAELSLAHMRSLDVSTWKTPRLPGDYGGRHDQLMTLADVLELMTEAGRDLDLAVELKHPSPFGDRLEHTVLRTLLRFGWDPETSVIPSGARGEHAVTVSFMSFYPGSLLGLSDMVAPDKLCALFSSVTRAQVQKRLSRLPFAPALRPAVRPVVAAVMHRTRRDSEALVWNGTVGIAGPGLAYVKTHRAEVKAWLARGSRLRVWTVDDPEDADLLLDLGVREITTNYPARLLKAVTPAGPAPC</sequence>
<feature type="domain" description="GP-PDE" evidence="1">
    <location>
        <begin position="49"/>
        <end position="343"/>
    </location>
</feature>
<dbReference type="Proteomes" id="UP000560069">
    <property type="component" value="Unassembled WGS sequence"/>
</dbReference>
<dbReference type="GO" id="GO:0008889">
    <property type="term" value="F:glycerophosphodiester phosphodiesterase activity"/>
    <property type="evidence" value="ECO:0007669"/>
    <property type="project" value="UniProtKB-EC"/>
</dbReference>
<dbReference type="EC" id="3.1.4.46" evidence="2"/>
<dbReference type="PROSITE" id="PS51704">
    <property type="entry name" value="GP_PDE"/>
    <property type="match status" value="1"/>
</dbReference>
<dbReference type="InterPro" id="IPR017946">
    <property type="entry name" value="PLC-like_Pdiesterase_TIM-brl"/>
</dbReference>
<dbReference type="Pfam" id="PF03009">
    <property type="entry name" value="GDPD"/>
    <property type="match status" value="1"/>
</dbReference>
<reference evidence="2 3" key="1">
    <citation type="submission" date="2020-07" db="EMBL/GenBank/DDBJ databases">
        <title>Sequencing the genomes of 1000 actinobacteria strains.</title>
        <authorList>
            <person name="Klenk H.-P."/>
        </authorList>
    </citation>
    <scope>NUCLEOTIDE SEQUENCE [LARGE SCALE GENOMIC DNA]</scope>
    <source>
        <strain evidence="2 3">DSM 15664</strain>
    </source>
</reference>
<dbReference type="RefSeq" id="WP_246310325.1">
    <property type="nucleotide sequence ID" value="NZ_BAAALK010000002.1"/>
</dbReference>
<dbReference type="PANTHER" id="PTHR46211:SF1">
    <property type="entry name" value="GLYCEROPHOSPHODIESTER PHOSPHODIESTERASE, CYTOPLASMIC"/>
    <property type="match status" value="1"/>
</dbReference>
<dbReference type="InterPro" id="IPR030395">
    <property type="entry name" value="GP_PDE_dom"/>
</dbReference>
<protein>
    <submittedName>
        <fullName evidence="2">Glycerophosphoryl diester phosphodiesterase</fullName>
        <ecNumber evidence="2">3.1.4.46</ecNumber>
    </submittedName>
</protein>
<evidence type="ECO:0000313" key="3">
    <source>
        <dbReference type="Proteomes" id="UP000560069"/>
    </source>
</evidence>
<gene>
    <name evidence="2" type="ORF">HNR11_001118</name>
</gene>
<evidence type="ECO:0000313" key="2">
    <source>
        <dbReference type="EMBL" id="NYJ16584.1"/>
    </source>
</evidence>
<dbReference type="SUPFAM" id="SSF51695">
    <property type="entry name" value="PLC-like phosphodiesterases"/>
    <property type="match status" value="1"/>
</dbReference>
<dbReference type="PANTHER" id="PTHR46211">
    <property type="entry name" value="GLYCEROPHOSPHORYL DIESTER PHOSPHODIESTERASE"/>
    <property type="match status" value="1"/>
</dbReference>
<keyword evidence="2" id="KW-0378">Hydrolase</keyword>
<evidence type="ECO:0000259" key="1">
    <source>
        <dbReference type="PROSITE" id="PS51704"/>
    </source>
</evidence>
<dbReference type="AlphaFoldDB" id="A0A7Z0E7Z5"/>
<dbReference type="Gene3D" id="3.20.20.190">
    <property type="entry name" value="Phosphatidylinositol (PI) phosphodiesterase"/>
    <property type="match status" value="1"/>
</dbReference>
<proteinExistence type="predicted"/>
<accession>A0A7Z0E7Z5</accession>
<keyword evidence="3" id="KW-1185">Reference proteome</keyword>
<organism evidence="2 3">
    <name type="scientific">Nesterenkonia sandarakina</name>
    <dbReference type="NCBI Taxonomy" id="272918"/>
    <lineage>
        <taxon>Bacteria</taxon>
        <taxon>Bacillati</taxon>
        <taxon>Actinomycetota</taxon>
        <taxon>Actinomycetes</taxon>
        <taxon>Micrococcales</taxon>
        <taxon>Micrococcaceae</taxon>
        <taxon>Nesterenkonia</taxon>
    </lineage>
</organism>
<comment type="caution">
    <text evidence="2">The sequence shown here is derived from an EMBL/GenBank/DDBJ whole genome shotgun (WGS) entry which is preliminary data.</text>
</comment>
<dbReference type="EMBL" id="JACCFQ010000001">
    <property type="protein sequence ID" value="NYJ16584.1"/>
    <property type="molecule type" value="Genomic_DNA"/>
</dbReference>